<evidence type="ECO:0000313" key="1">
    <source>
        <dbReference type="EMBL" id="GAA2137750.1"/>
    </source>
</evidence>
<proteinExistence type="predicted"/>
<dbReference type="Proteomes" id="UP001501771">
    <property type="component" value="Unassembled WGS sequence"/>
</dbReference>
<sequence length="107" mass="11274">MRRPDAARLALGVVALARPGLPVRVTGARDGAGVRRVVRVLGARYVVQSLGGRWVHRAWVPEADAAVDVVHALSMLGLAGLAPRHRRLALVSAAAASAFAVADLRDR</sequence>
<keyword evidence="2" id="KW-1185">Reference proteome</keyword>
<organism evidence="1 2">
    <name type="scientific">Nocardioides koreensis</name>
    <dbReference type="NCBI Taxonomy" id="433651"/>
    <lineage>
        <taxon>Bacteria</taxon>
        <taxon>Bacillati</taxon>
        <taxon>Actinomycetota</taxon>
        <taxon>Actinomycetes</taxon>
        <taxon>Propionibacteriales</taxon>
        <taxon>Nocardioidaceae</taxon>
        <taxon>Nocardioides</taxon>
    </lineage>
</organism>
<evidence type="ECO:0000313" key="2">
    <source>
        <dbReference type="Proteomes" id="UP001501771"/>
    </source>
</evidence>
<accession>A0ABP5KYN3</accession>
<gene>
    <name evidence="1" type="ORF">GCM10009844_05120</name>
</gene>
<reference evidence="2" key="1">
    <citation type="journal article" date="2019" name="Int. J. Syst. Evol. Microbiol.">
        <title>The Global Catalogue of Microorganisms (GCM) 10K type strain sequencing project: providing services to taxonomists for standard genome sequencing and annotation.</title>
        <authorList>
            <consortium name="The Broad Institute Genomics Platform"/>
            <consortium name="The Broad Institute Genome Sequencing Center for Infectious Disease"/>
            <person name="Wu L."/>
            <person name="Ma J."/>
        </authorList>
    </citation>
    <scope>NUCLEOTIDE SEQUENCE [LARGE SCALE GENOMIC DNA]</scope>
    <source>
        <strain evidence="2">JCM 16022</strain>
    </source>
</reference>
<dbReference type="RefSeq" id="WP_344147089.1">
    <property type="nucleotide sequence ID" value="NZ_BAAAQR010000001.1"/>
</dbReference>
<dbReference type="EMBL" id="BAAAQR010000001">
    <property type="protein sequence ID" value="GAA2137750.1"/>
    <property type="molecule type" value="Genomic_DNA"/>
</dbReference>
<name>A0ABP5KYN3_9ACTN</name>
<comment type="caution">
    <text evidence="1">The sequence shown here is derived from an EMBL/GenBank/DDBJ whole genome shotgun (WGS) entry which is preliminary data.</text>
</comment>
<protein>
    <submittedName>
        <fullName evidence="1">Uncharacterized protein</fullName>
    </submittedName>
</protein>